<dbReference type="KEGG" id="mci:Mesci_6257"/>
<dbReference type="EMBL" id="CP002448">
    <property type="protein sequence ID" value="ADV15251.1"/>
    <property type="molecule type" value="Genomic_DNA"/>
</dbReference>
<evidence type="ECO:0000313" key="1">
    <source>
        <dbReference type="EMBL" id="ADV15251.1"/>
    </source>
</evidence>
<organism evidence="1 2">
    <name type="scientific">Mesorhizobium ciceri biovar biserrulae (strain HAMBI 2942 / LMG 23838 / WSM1271)</name>
    <dbReference type="NCBI Taxonomy" id="765698"/>
    <lineage>
        <taxon>Bacteria</taxon>
        <taxon>Pseudomonadati</taxon>
        <taxon>Pseudomonadota</taxon>
        <taxon>Alphaproteobacteria</taxon>
        <taxon>Hyphomicrobiales</taxon>
        <taxon>Phyllobacteriaceae</taxon>
        <taxon>Mesorhizobium</taxon>
    </lineage>
</organism>
<protein>
    <submittedName>
        <fullName evidence="1">Uncharacterized protein</fullName>
    </submittedName>
</protein>
<dbReference type="OrthoDB" id="7863142at2"/>
<dbReference type="AlphaFoldDB" id="E8TPL6"/>
<accession>E8TPL6</accession>
<gene>
    <name evidence="1" type="ordered locus">Mesci_6257</name>
</gene>
<name>E8TPL6_MESCW</name>
<dbReference type="PATRIC" id="fig|765698.3.peg.202"/>
<reference evidence="2" key="1">
    <citation type="submission" date="2011-01" db="EMBL/GenBank/DDBJ databases">
        <title>Complete sequence of plasmid of Mesorhizobium ciceri bv. biserrulae WSM1271.</title>
        <authorList>
            <person name="Lucas S."/>
            <person name="Copeland A."/>
            <person name="Lapidus A."/>
            <person name="Cheng J.-F."/>
            <person name="Goodwin L."/>
            <person name="Pitluck S."/>
            <person name="Teshima H."/>
            <person name="Detter J.C."/>
            <person name="Han C."/>
            <person name="Tapia R."/>
            <person name="Land M."/>
            <person name="Hauser L."/>
            <person name="Kyrpides N."/>
            <person name="Ivanova N."/>
            <person name="Nandasena K."/>
            <person name="Reeve W.G."/>
            <person name="Howieson J.G."/>
            <person name="O'Hara G."/>
            <person name="Tiwari R.P."/>
            <person name="Woyke T."/>
        </authorList>
    </citation>
    <scope>NUCLEOTIDE SEQUENCE [LARGE SCALE GENOMIC DNA]</scope>
    <source>
        <strain evidence="2">HAMBI 2942 / LMG 23838 / WSM1271</strain>
        <plasmid evidence="2">Plasmid pMESCI01</plasmid>
    </source>
</reference>
<proteinExistence type="predicted"/>
<keyword evidence="1" id="KW-0614">Plasmid</keyword>
<dbReference type="Proteomes" id="UP000007471">
    <property type="component" value="Plasmid pMESCI01"/>
</dbReference>
<sequence>MPNGTFRQVALQVHDGTSAPLFVVKATFELIRNEPYPDQQVGA</sequence>
<geneLocation type="plasmid" evidence="1 2">
    <name>pMESCI01</name>
</geneLocation>
<dbReference type="HOGENOM" id="CLU_3235828_0_0_5"/>
<evidence type="ECO:0000313" key="2">
    <source>
        <dbReference type="Proteomes" id="UP000007471"/>
    </source>
</evidence>